<protein>
    <submittedName>
        <fullName evidence="3">Trypsin-like peptidase domain-containing protein</fullName>
    </submittedName>
</protein>
<sequence length="361" mass="39652">MNKEIFKLVFKVTHAGGSGSCFYLKAYDLFVTNYHVVEGYHAVAIHDDRNNSYLAQVVLVNPDLDIALLAAEGDFSSLPELTLADEDSLQVGCRVFVAGYPFGMPFTVTEGTVSSPKQLMDGKYYVQTDAAVNPGNSGGPIFNENGEAAAVTVSKFTDADNMGFGIRIGALRQVLGSIDGIDRTTFHVQCGSCEELIAEEEEFCPSCGEKLPEGAFTEYGLSPIAAFCEEAIETMGINPVLARAGADAWRFHRGSSEIRMFVYDNDYLFMSSPIVLLPKKEVEPVLRFMLGKEFLPYKLGIEGKQVYLNYRIHLSDITEASAAEIQADICRFSAKADELDNYMVDTFGCEFSEYSKTDAEA</sequence>
<dbReference type="PRINTS" id="PR00834">
    <property type="entry name" value="PROTEASES2C"/>
</dbReference>
<organism evidence="3 4">
    <name type="scientific">Candidatus Tidjanibacter faecipullorum</name>
    <dbReference type="NCBI Taxonomy" id="2838766"/>
    <lineage>
        <taxon>Bacteria</taxon>
        <taxon>Pseudomonadati</taxon>
        <taxon>Bacteroidota</taxon>
        <taxon>Bacteroidia</taxon>
        <taxon>Bacteroidales</taxon>
        <taxon>Rikenellaceae</taxon>
        <taxon>Tidjanibacter</taxon>
    </lineage>
</organism>
<reference evidence="3" key="2">
    <citation type="submission" date="2021-04" db="EMBL/GenBank/DDBJ databases">
        <authorList>
            <person name="Gilroy R."/>
        </authorList>
    </citation>
    <scope>NUCLEOTIDE SEQUENCE</scope>
    <source>
        <strain evidence="3">ChiHjej11B10-19426</strain>
    </source>
</reference>
<comment type="caution">
    <text evidence="3">The sequence shown here is derived from an EMBL/GenBank/DDBJ whole genome shotgun (WGS) entry which is preliminary data.</text>
</comment>
<dbReference type="Proteomes" id="UP000824014">
    <property type="component" value="Unassembled WGS sequence"/>
</dbReference>
<evidence type="ECO:0000256" key="1">
    <source>
        <dbReference type="ARBA" id="ARBA00022670"/>
    </source>
</evidence>
<dbReference type="EMBL" id="DXCC01000017">
    <property type="protein sequence ID" value="HIZ15351.1"/>
    <property type="molecule type" value="Genomic_DNA"/>
</dbReference>
<reference evidence="3" key="1">
    <citation type="journal article" date="2021" name="PeerJ">
        <title>Extensive microbial diversity within the chicken gut microbiome revealed by metagenomics and culture.</title>
        <authorList>
            <person name="Gilroy R."/>
            <person name="Ravi A."/>
            <person name="Getino M."/>
            <person name="Pursley I."/>
            <person name="Horton D.L."/>
            <person name="Alikhan N.F."/>
            <person name="Baker D."/>
            <person name="Gharbi K."/>
            <person name="Hall N."/>
            <person name="Watson M."/>
            <person name="Adriaenssens E.M."/>
            <person name="Foster-Nyarko E."/>
            <person name="Jarju S."/>
            <person name="Secka A."/>
            <person name="Antonio M."/>
            <person name="Oren A."/>
            <person name="Chaudhuri R.R."/>
            <person name="La Ragione R."/>
            <person name="Hildebrand F."/>
            <person name="Pallen M.J."/>
        </authorList>
    </citation>
    <scope>NUCLEOTIDE SEQUENCE</scope>
    <source>
        <strain evidence="3">ChiHjej11B10-19426</strain>
    </source>
</reference>
<dbReference type="SUPFAM" id="SSF69635">
    <property type="entry name" value="Type III secretory system chaperone-like"/>
    <property type="match status" value="1"/>
</dbReference>
<dbReference type="InterPro" id="IPR001940">
    <property type="entry name" value="Peptidase_S1C"/>
</dbReference>
<dbReference type="SUPFAM" id="SSF50494">
    <property type="entry name" value="Trypsin-like serine proteases"/>
    <property type="match status" value="1"/>
</dbReference>
<proteinExistence type="predicted"/>
<dbReference type="Pfam" id="PF13365">
    <property type="entry name" value="Trypsin_2"/>
    <property type="match status" value="1"/>
</dbReference>
<dbReference type="GO" id="GO:0006508">
    <property type="term" value="P:proteolysis"/>
    <property type="evidence" value="ECO:0007669"/>
    <property type="project" value="UniProtKB-KW"/>
</dbReference>
<dbReference type="PANTHER" id="PTHR43343:SF3">
    <property type="entry name" value="PROTEASE DO-LIKE 8, CHLOROPLASTIC"/>
    <property type="match status" value="1"/>
</dbReference>
<evidence type="ECO:0000313" key="3">
    <source>
        <dbReference type="EMBL" id="HIZ15351.1"/>
    </source>
</evidence>
<dbReference type="AlphaFoldDB" id="A0A9D2DE21"/>
<dbReference type="PANTHER" id="PTHR43343">
    <property type="entry name" value="PEPTIDASE S12"/>
    <property type="match status" value="1"/>
</dbReference>
<keyword evidence="1" id="KW-0645">Protease</keyword>
<name>A0A9D2DE21_9BACT</name>
<accession>A0A9D2DE21</accession>
<evidence type="ECO:0000256" key="2">
    <source>
        <dbReference type="ARBA" id="ARBA00022801"/>
    </source>
</evidence>
<gene>
    <name evidence="3" type="ORF">H9816_05530</name>
</gene>
<dbReference type="Gene3D" id="2.40.10.120">
    <property type="match status" value="1"/>
</dbReference>
<dbReference type="GO" id="GO:0004252">
    <property type="term" value="F:serine-type endopeptidase activity"/>
    <property type="evidence" value="ECO:0007669"/>
    <property type="project" value="InterPro"/>
</dbReference>
<dbReference type="Gene3D" id="3.30.1460.10">
    <property type="match status" value="1"/>
</dbReference>
<dbReference type="InterPro" id="IPR009003">
    <property type="entry name" value="Peptidase_S1_PA"/>
</dbReference>
<evidence type="ECO:0000313" key="4">
    <source>
        <dbReference type="Proteomes" id="UP000824014"/>
    </source>
</evidence>
<dbReference type="InterPro" id="IPR051201">
    <property type="entry name" value="Chloro_Bact_Ser_Proteases"/>
</dbReference>
<keyword evidence="2" id="KW-0378">Hydrolase</keyword>